<organism evidence="1 2">
    <name type="scientific">Kribbella alba</name>
    <dbReference type="NCBI Taxonomy" id="190197"/>
    <lineage>
        <taxon>Bacteria</taxon>
        <taxon>Bacillati</taxon>
        <taxon>Actinomycetota</taxon>
        <taxon>Actinomycetes</taxon>
        <taxon>Propionibacteriales</taxon>
        <taxon>Kribbellaceae</taxon>
        <taxon>Kribbella</taxon>
    </lineage>
</organism>
<accession>A0ABN2FPK3</accession>
<dbReference type="Proteomes" id="UP001501319">
    <property type="component" value="Unassembled WGS sequence"/>
</dbReference>
<evidence type="ECO:0000313" key="1">
    <source>
        <dbReference type="EMBL" id="GAA1655700.1"/>
    </source>
</evidence>
<evidence type="ECO:0000313" key="2">
    <source>
        <dbReference type="Proteomes" id="UP001501319"/>
    </source>
</evidence>
<dbReference type="RefSeq" id="WP_344115206.1">
    <property type="nucleotide sequence ID" value="NZ_BAAANE010000010.1"/>
</dbReference>
<dbReference type="InterPro" id="IPR021365">
    <property type="entry name" value="DUF2891"/>
</dbReference>
<name>A0ABN2FPK3_9ACTN</name>
<reference evidence="1 2" key="1">
    <citation type="journal article" date="2019" name="Int. J. Syst. Evol. Microbiol.">
        <title>The Global Catalogue of Microorganisms (GCM) 10K type strain sequencing project: providing services to taxonomists for standard genome sequencing and annotation.</title>
        <authorList>
            <consortium name="The Broad Institute Genomics Platform"/>
            <consortium name="The Broad Institute Genome Sequencing Center for Infectious Disease"/>
            <person name="Wu L."/>
            <person name="Ma J."/>
        </authorList>
    </citation>
    <scope>NUCLEOTIDE SEQUENCE [LARGE SCALE GENOMIC DNA]</scope>
    <source>
        <strain evidence="1 2">JCM 14306</strain>
    </source>
</reference>
<protein>
    <submittedName>
        <fullName evidence="1">DUF2891 domain-containing protein</fullName>
    </submittedName>
</protein>
<comment type="caution">
    <text evidence="1">The sequence shown here is derived from an EMBL/GenBank/DDBJ whole genome shotgun (WGS) entry which is preliminary data.</text>
</comment>
<gene>
    <name evidence="1" type="ORF">GCM10009744_55300</name>
</gene>
<proteinExistence type="predicted"/>
<dbReference type="EMBL" id="BAAANE010000010">
    <property type="protein sequence ID" value="GAA1655700.1"/>
    <property type="molecule type" value="Genomic_DNA"/>
</dbReference>
<dbReference type="Pfam" id="PF11199">
    <property type="entry name" value="DUF2891"/>
    <property type="match status" value="1"/>
</dbReference>
<sequence>MTTVSEQAPQYAKIALHNLATDFPQHLDHLCLDAGDNPSPRELHPAFHSSFDWHSCVHMHWLLVRLVSDWPDAVDAEQIRAALDENLTPSALGVEAAYLRGAPSFERPYGWAWAMLLAAAVANSSDPAAKRWVDAIEPLADAVEELTVDWLRQSALPVRHGVHSNTAFALSLMIDAGRALGRDELVAACRAKALAWFRDDRDYPLRWEPSGEDFLSPALSEADLMRRVLSSEEYPGWLDAFLPGLTRGDTPLEPVAVRYPTDGRQGHLQGLNLTRAWQLSELSTALPAGDPRQPVLRAAAERHLDTALPGVVSGDFVHDHWLATFAYLALGGPLV</sequence>
<keyword evidence="2" id="KW-1185">Reference proteome</keyword>